<protein>
    <recommendedName>
        <fullName evidence="9">Kinetochore protein SPC25</fullName>
    </recommendedName>
</protein>
<dbReference type="eggNOG" id="KOG4657">
    <property type="taxonomic scope" value="Eukaryota"/>
</dbReference>
<dbReference type="GO" id="GO:0007059">
    <property type="term" value="P:chromosome segregation"/>
    <property type="evidence" value="ECO:0007669"/>
    <property type="project" value="InterPro"/>
</dbReference>
<accession>U1G7V3</accession>
<name>U1G7V3_ENDPU</name>
<evidence type="ECO:0000256" key="7">
    <source>
        <dbReference type="ARBA" id="ARBA00023306"/>
    </source>
</evidence>
<keyword evidence="6 10" id="KW-0175">Coiled coil</keyword>
<keyword evidence="8 9" id="KW-0137">Centromere</keyword>
<evidence type="ECO:0000256" key="8">
    <source>
        <dbReference type="ARBA" id="ARBA00023328"/>
    </source>
</evidence>
<keyword evidence="4 9" id="KW-0498">Mitosis</keyword>
<evidence type="ECO:0000256" key="10">
    <source>
        <dbReference type="SAM" id="Coils"/>
    </source>
</evidence>
<dbReference type="InterPro" id="IPR045143">
    <property type="entry name" value="Spc25"/>
</dbReference>
<dbReference type="InterPro" id="IPR013255">
    <property type="entry name" value="Spc25_C"/>
</dbReference>
<dbReference type="Pfam" id="PF08234">
    <property type="entry name" value="Spindle_Spc25"/>
    <property type="match status" value="1"/>
</dbReference>
<evidence type="ECO:0000256" key="5">
    <source>
        <dbReference type="ARBA" id="ARBA00022838"/>
    </source>
</evidence>
<keyword evidence="3 9" id="KW-0132">Cell division</keyword>
<dbReference type="Gene3D" id="3.30.457.50">
    <property type="entry name" value="Chromosome segregation protein Spc25"/>
    <property type="match status" value="1"/>
</dbReference>
<feature type="coiled-coil region" evidence="10">
    <location>
        <begin position="112"/>
        <end position="160"/>
    </location>
</feature>
<dbReference type="AlphaFoldDB" id="U1G7V3"/>
<gene>
    <name evidence="13" type="ORF">EPUS_08504</name>
</gene>
<keyword evidence="5 9" id="KW-0995">Kinetochore</keyword>
<reference evidence="14" key="1">
    <citation type="journal article" date="2014" name="BMC Genomics">
        <title>Genome characteristics reveal the impact of lichenization on lichen-forming fungus Endocarpon pusillum Hedwig (Verrucariales, Ascomycota).</title>
        <authorList>
            <person name="Wang Y.-Y."/>
            <person name="Liu B."/>
            <person name="Zhang X.-Y."/>
            <person name="Zhou Q.-M."/>
            <person name="Zhang T."/>
            <person name="Li H."/>
            <person name="Yu Y.-F."/>
            <person name="Zhang X.-L."/>
            <person name="Hao X.-Y."/>
            <person name="Wang M."/>
            <person name="Wang L."/>
            <person name="Wei J.-C."/>
        </authorList>
    </citation>
    <scope>NUCLEOTIDE SEQUENCE [LARGE SCALE GENOMIC DNA]</scope>
    <source>
        <strain evidence="14">Z07020 / HMAS-L-300199</strain>
    </source>
</reference>
<proteinExistence type="inferred from homology"/>
<keyword evidence="2 9" id="KW-0158">Chromosome</keyword>
<comment type="function">
    <text evidence="9">Acts as a component of the essential kinetochore-associated NDC80 complex, which is required for chromosome segregation and spindle checkpoint activity.</text>
</comment>
<dbReference type="HOGENOM" id="CLU_065188_0_0_1"/>
<comment type="subunit">
    <text evidence="9">Component of the NDC80 complex.</text>
</comment>
<comment type="subcellular location">
    <subcellularLocation>
        <location evidence="9">Nucleus</location>
    </subcellularLocation>
    <subcellularLocation>
        <location evidence="9">Chromosome</location>
        <location evidence="9">Centromere</location>
        <location evidence="9">Kinetochore</location>
    </subcellularLocation>
</comment>
<dbReference type="Proteomes" id="UP000019373">
    <property type="component" value="Unassembled WGS sequence"/>
</dbReference>
<dbReference type="CDD" id="cd23784">
    <property type="entry name" value="RWD_Spc25"/>
    <property type="match status" value="1"/>
</dbReference>
<evidence type="ECO:0000256" key="6">
    <source>
        <dbReference type="ARBA" id="ARBA00023054"/>
    </source>
</evidence>
<dbReference type="GO" id="GO:0031262">
    <property type="term" value="C:Ndc80 complex"/>
    <property type="evidence" value="ECO:0007669"/>
    <property type="project" value="InterPro"/>
</dbReference>
<evidence type="ECO:0000256" key="3">
    <source>
        <dbReference type="ARBA" id="ARBA00022618"/>
    </source>
</evidence>
<organism evidence="13 14">
    <name type="scientific">Endocarpon pusillum (strain Z07020 / HMAS-L-300199)</name>
    <name type="common">Lichen-forming fungus</name>
    <dbReference type="NCBI Taxonomy" id="1263415"/>
    <lineage>
        <taxon>Eukaryota</taxon>
        <taxon>Fungi</taxon>
        <taxon>Dikarya</taxon>
        <taxon>Ascomycota</taxon>
        <taxon>Pezizomycotina</taxon>
        <taxon>Eurotiomycetes</taxon>
        <taxon>Chaetothyriomycetidae</taxon>
        <taxon>Verrucariales</taxon>
        <taxon>Verrucariaceae</taxon>
        <taxon>Endocarpon</taxon>
    </lineage>
</organism>
<dbReference type="OMA" id="FRMNLAD"/>
<comment type="similarity">
    <text evidence="1 9">Belongs to the SPC25 family.</text>
</comment>
<evidence type="ECO:0000256" key="9">
    <source>
        <dbReference type="RuleBase" id="RU367150"/>
    </source>
</evidence>
<evidence type="ECO:0000256" key="1">
    <source>
        <dbReference type="ARBA" id="ARBA00006379"/>
    </source>
</evidence>
<keyword evidence="7 9" id="KW-0131">Cell cycle</keyword>
<feature type="compositionally biased region" description="Low complexity" evidence="11">
    <location>
        <begin position="1"/>
        <end position="26"/>
    </location>
</feature>
<dbReference type="GO" id="GO:0051301">
    <property type="term" value="P:cell division"/>
    <property type="evidence" value="ECO:0007669"/>
    <property type="project" value="UniProtKB-UniRule"/>
</dbReference>
<dbReference type="OrthoDB" id="4056921at2759"/>
<keyword evidence="14" id="KW-1185">Reference proteome</keyword>
<dbReference type="EMBL" id="KE721542">
    <property type="protein sequence ID" value="ERF68068.1"/>
    <property type="molecule type" value="Genomic_DNA"/>
</dbReference>
<dbReference type="PANTHER" id="PTHR14281">
    <property type="entry name" value="KINETOCHORE PROTEIN SPC25-RELATED"/>
    <property type="match status" value="1"/>
</dbReference>
<dbReference type="PANTHER" id="PTHR14281:SF0">
    <property type="entry name" value="KINETOCHORE PROTEIN SPC25"/>
    <property type="match status" value="1"/>
</dbReference>
<evidence type="ECO:0000256" key="11">
    <source>
        <dbReference type="SAM" id="MobiDB-lite"/>
    </source>
</evidence>
<evidence type="ECO:0000313" key="14">
    <source>
        <dbReference type="Proteomes" id="UP000019373"/>
    </source>
</evidence>
<evidence type="ECO:0000256" key="2">
    <source>
        <dbReference type="ARBA" id="ARBA00022454"/>
    </source>
</evidence>
<sequence>MAVANASLAPSNPFSASASSRAAVPMSPQPNPLTQLPNVDFNFEDLRQRMSAFTVKFDAFIERGRKRVLEERNEFRERLGELTGMLTPKDQRLKSQSIATLSSATTTHRSLLAREQSEKEEMNTAIRSLENTHATHCKTRDRLKSQIAQTQRQIDSKLQAQRDYNAKLESQSRLNGPELAFWETYLGVRLEGAGVLDRIKVVFTLEGGRGGGNGAGAGDREVWFELDLSQRDYEVRGMGGAVEMKDMRGVEKVLDKLNESRDIGQFLAGMRGLVVEKMKA</sequence>
<evidence type="ECO:0000256" key="4">
    <source>
        <dbReference type="ARBA" id="ARBA00022776"/>
    </source>
</evidence>
<keyword evidence="9" id="KW-0539">Nucleus</keyword>
<evidence type="ECO:0000313" key="13">
    <source>
        <dbReference type="EMBL" id="ERF68068.1"/>
    </source>
</evidence>
<feature type="region of interest" description="Disordered" evidence="11">
    <location>
        <begin position="1"/>
        <end position="36"/>
    </location>
</feature>
<evidence type="ECO:0000259" key="12">
    <source>
        <dbReference type="Pfam" id="PF08234"/>
    </source>
</evidence>
<dbReference type="GeneID" id="19243353"/>
<dbReference type="RefSeq" id="XP_007806279.1">
    <property type="nucleotide sequence ID" value="XM_007808088.1"/>
</dbReference>
<feature type="domain" description="Chromosome segregation protein Spc25 C-terminal" evidence="12">
    <location>
        <begin position="219"/>
        <end position="272"/>
    </location>
</feature>
<dbReference type="GO" id="GO:0005634">
    <property type="term" value="C:nucleus"/>
    <property type="evidence" value="ECO:0007669"/>
    <property type="project" value="UniProtKB-SubCell"/>
</dbReference>